<dbReference type="Proteomes" id="UP001163324">
    <property type="component" value="Chromosome 5"/>
</dbReference>
<sequence length="1010" mass="110158">MARMKQRPKAHANGKAKKPNPLLDDRAEDHGDELDSTPQEVSRRRDPDYQLHKRAMESNRRYQSTMANIFEKYSRDFGDVADEIDLRTGEIIVNRGHIEHMRDEGDVGTDGSEDDSDDEEDDVDFAPAGTPPDVSEDDEGDDEEEEEEDAQVAAINAKAREYAKALGKSKELRGWVVDGDEEEAQDGWEDTSGDDEGLSGEEAEEEESEEAEYEETVEAGGQRHTKETPQFPQPSQTGSASEMQPFPFMPFPFFPMGQHASLPPGFPPMPAPGSLPFTHGTDITHDPQGFGGQPPFPYSPFAYYMSQWAQASQQGFPSFNQKAKPKKKALRDMLAQKSGSKSRASGFKSIWTEDPPRRKRRTRKAVDTSQEEPKQEVDEVKPASRSKKVAAGGAETSLGDASAPQPRKRGRKPRPKNKEPEGSEAILKPQAELDLPEFQAESSLAERDPRQADERSAEPADYLRYDDAHLEDDSNRRRSGRQRKQTDFLGMICWYKESKSTMVVEMQGSSPSRHDDYRPHDVSQERGESLAVDGTGHREAQEATEEVSIPDSQDVSTPPVSSADQDFTPTKHLQPPIYHYSRADHGAALSDDSQPVSPAVARLSKPKTRPGEDGSLAIRVAEALSAISRIDEQRQPSPRAEQPSQQDEPDSDPSPDAVDYGQEDSGQSQDDDSALPDSGIDVSHEELVQEDKADIPSEEEGEEEEGDGSIPQEPEVEEEQVDASVDEAVDVTEHEVPGVGIDLSAIQEQESSAEEPPAMIPNSTDETASTASPAPKTQDTPKRKRGRPPKAKPITSPPREPTLPRPTSTSPPKKPTHLRNQLPTPSPTKNHPLPPQHSHSASKHGTPSSAKTVVAPPPPPPPSTPHRSKARPREPSSRRSLLSLLSDDEADDLSRDIPPTAAATFSPSSRVLATLQVTSAARRASSSSSSRRVWKKRGAVAGRGDVLLHTPTKKRKWHGGEAGADNGCGAYGAESGAGSPGLVETPGGSKRRCGAGGFMCGRDFCFSCVV</sequence>
<accession>A0ACC0UZR4</accession>
<reference evidence="1" key="1">
    <citation type="submission" date="2022-10" db="EMBL/GenBank/DDBJ databases">
        <title>Complete Genome of Trichothecium roseum strain YXFP-22015, a Plant Pathogen Isolated from Citrus.</title>
        <authorList>
            <person name="Wang Y."/>
            <person name="Zhu L."/>
        </authorList>
    </citation>
    <scope>NUCLEOTIDE SEQUENCE</scope>
    <source>
        <strain evidence="1">YXFP-22015</strain>
    </source>
</reference>
<protein>
    <submittedName>
        <fullName evidence="1">Uncharacterized protein</fullName>
    </submittedName>
</protein>
<gene>
    <name evidence="1" type="ORF">N3K66_005640</name>
</gene>
<dbReference type="EMBL" id="CM047944">
    <property type="protein sequence ID" value="KAI9899179.1"/>
    <property type="molecule type" value="Genomic_DNA"/>
</dbReference>
<comment type="caution">
    <text evidence="1">The sequence shown here is derived from an EMBL/GenBank/DDBJ whole genome shotgun (WGS) entry which is preliminary data.</text>
</comment>
<keyword evidence="2" id="KW-1185">Reference proteome</keyword>
<evidence type="ECO:0000313" key="2">
    <source>
        <dbReference type="Proteomes" id="UP001163324"/>
    </source>
</evidence>
<name>A0ACC0UZR4_9HYPO</name>
<proteinExistence type="predicted"/>
<evidence type="ECO:0000313" key="1">
    <source>
        <dbReference type="EMBL" id="KAI9899179.1"/>
    </source>
</evidence>
<organism evidence="1 2">
    <name type="scientific">Trichothecium roseum</name>
    <dbReference type="NCBI Taxonomy" id="47278"/>
    <lineage>
        <taxon>Eukaryota</taxon>
        <taxon>Fungi</taxon>
        <taxon>Dikarya</taxon>
        <taxon>Ascomycota</taxon>
        <taxon>Pezizomycotina</taxon>
        <taxon>Sordariomycetes</taxon>
        <taxon>Hypocreomycetidae</taxon>
        <taxon>Hypocreales</taxon>
        <taxon>Hypocreales incertae sedis</taxon>
        <taxon>Trichothecium</taxon>
    </lineage>
</organism>